<evidence type="ECO:0000313" key="2">
    <source>
        <dbReference type="Proteomes" id="UP000865968"/>
    </source>
</evidence>
<dbReference type="Proteomes" id="UP000865968">
    <property type="component" value="Unassembled WGS sequence"/>
</dbReference>
<comment type="caution">
    <text evidence="1">The sequence shown here is derived from an EMBL/GenBank/DDBJ whole genome shotgun (WGS) entry which is preliminary data.</text>
</comment>
<name>A0AAN5MDW3_MORMO</name>
<dbReference type="Pfam" id="PF17282">
    <property type="entry name" value="DUF5347"/>
    <property type="match status" value="1"/>
</dbReference>
<dbReference type="EMBL" id="DACSWI010000001">
    <property type="protein sequence ID" value="HAT3807545.1"/>
    <property type="molecule type" value="Genomic_DNA"/>
</dbReference>
<organism evidence="1 2">
    <name type="scientific">Morganella morganii</name>
    <name type="common">Proteus morganii</name>
    <dbReference type="NCBI Taxonomy" id="582"/>
    <lineage>
        <taxon>Bacteria</taxon>
        <taxon>Pseudomonadati</taxon>
        <taxon>Pseudomonadota</taxon>
        <taxon>Gammaproteobacteria</taxon>
        <taxon>Enterobacterales</taxon>
        <taxon>Morganellaceae</taxon>
        <taxon>Morganella</taxon>
    </lineage>
</organism>
<reference evidence="1" key="2">
    <citation type="submission" date="2020-10" db="EMBL/GenBank/DDBJ databases">
        <authorList>
            <consortium name="NCBI Pathogen Detection Project"/>
        </authorList>
    </citation>
    <scope>NUCLEOTIDE SEQUENCE</scope>
    <source>
        <strain evidence="1">Morganella morganii ARLG-3209</strain>
    </source>
</reference>
<evidence type="ECO:0000313" key="1">
    <source>
        <dbReference type="EMBL" id="HAT3807545.1"/>
    </source>
</evidence>
<dbReference type="InterPro" id="IPR035232">
    <property type="entry name" value="DUF5347"/>
</dbReference>
<gene>
    <name evidence="1" type="ORF">I8608_000335</name>
</gene>
<reference evidence="1" key="1">
    <citation type="journal article" date="2018" name="Genome Biol.">
        <title>SKESA: strategic k-mer extension for scrupulous assemblies.</title>
        <authorList>
            <person name="Souvorov A."/>
            <person name="Agarwala R."/>
            <person name="Lipman D.J."/>
        </authorList>
    </citation>
    <scope>NUCLEOTIDE SEQUENCE</scope>
    <source>
        <strain evidence="1">Morganella morganii ARLG-3209</strain>
    </source>
</reference>
<accession>A0AAN5MDW3</accession>
<sequence>MNTAADLQVMEGVGRGKPEIHRAPRWDRAVSMAIDEKIDGMNIAAKMRANLFQIQGKPLNAGMGDFMKELRSHSNNKVRNNNRVLSMIFFLAEIEKEKHSFKFEQLTHNEQVRFIEAINQIKAVASIFPTDLAIK</sequence>
<proteinExistence type="predicted"/>
<protein>
    <submittedName>
        <fullName evidence="1">DUF5347 domain-containing protein</fullName>
    </submittedName>
</protein>
<dbReference type="AlphaFoldDB" id="A0AAN5MDW3"/>